<dbReference type="Pfam" id="PF12884">
    <property type="entry name" value="TORC_N"/>
    <property type="match status" value="1"/>
</dbReference>
<feature type="region of interest" description="Disordered" evidence="10">
    <location>
        <begin position="262"/>
        <end position="290"/>
    </location>
</feature>
<dbReference type="GO" id="GO:0008140">
    <property type="term" value="F:cAMP response element binding protein binding"/>
    <property type="evidence" value="ECO:0007669"/>
    <property type="project" value="InterPro"/>
</dbReference>
<keyword evidence="6" id="KW-0805">Transcription regulation</keyword>
<dbReference type="PANTHER" id="PTHR13589">
    <property type="entry name" value="CREB-REGULATED TRANSCRIPTION COACTIVATOR"/>
    <property type="match status" value="1"/>
</dbReference>
<dbReference type="GO" id="GO:0005634">
    <property type="term" value="C:nucleus"/>
    <property type="evidence" value="ECO:0007669"/>
    <property type="project" value="UniProtKB-SubCell"/>
</dbReference>
<protein>
    <recommendedName>
        <fullName evidence="11">Transducer of regulated CREB activity N-terminal domain-containing protein</fullName>
    </recommendedName>
</protein>
<keyword evidence="8" id="KW-0804">Transcription</keyword>
<dbReference type="GO" id="GO:0005737">
    <property type="term" value="C:cytoplasm"/>
    <property type="evidence" value="ECO:0007669"/>
    <property type="project" value="UniProtKB-SubCell"/>
</dbReference>
<evidence type="ECO:0000256" key="7">
    <source>
        <dbReference type="ARBA" id="ARBA00023159"/>
    </source>
</evidence>
<keyword evidence="4" id="KW-0963">Cytoplasm</keyword>
<evidence type="ECO:0000256" key="4">
    <source>
        <dbReference type="ARBA" id="ARBA00022490"/>
    </source>
</evidence>
<sequence length="538" mass="57967">MSSGMPRKFSEKIAIQQRKLNEDQSAFDQIMAEVHSITRKSAPEAVDADLFAVGTLKGGRSLPNVHHLSSNNQSLYFGENYANLTSDGTSGEYTDGFVIHPSRGRSPGSRYHYSPYHRSFSPQTTTSSEIFDDKLERQRSLQPLQTQRYLQPPPDTSWRRLEFKILCFNEKYPLLMYTYIRTHSDPVLHSSGDVNAYGTVPIGLTQMNQSLTPPTRSPPLNDSSPCGSPFCEAFASAYYLCPQHEKVFSTARCNEASTVSQGGELESSVYQTETGSSPPSLGTSSPVENPSNGECSCGILPLYSSAMAPNQEVSDGSAGSATQHYSQATRQCPATPFSQYRDSVHSAPCSPSESVSTNEGQSSSSPVPVNMSPSSSYYVLPSQLQNFLIEPIGLQGSRPAVDASDCSYDLLGELASSCGRSTQPANHNEVSPDYADMVNSSCQDVFRMLGAPCYSASMSPKGNIPDIILTGADGSIRNSSMSTSVACPAYYEAGTANPTTIVHAGLGGTNVPLLTHLKQQNDVQPTVVGSKNSILKQL</sequence>
<feature type="compositionally biased region" description="Low complexity" evidence="10">
    <location>
        <begin position="362"/>
        <end position="371"/>
    </location>
</feature>
<comment type="similarity">
    <text evidence="3">Belongs to the TORC family.</text>
</comment>
<name>A0A085MZV5_9BILA</name>
<keyword evidence="7" id="KW-0010">Activator</keyword>
<evidence type="ECO:0000256" key="3">
    <source>
        <dbReference type="ARBA" id="ARBA00007167"/>
    </source>
</evidence>
<evidence type="ECO:0000259" key="11">
    <source>
        <dbReference type="Pfam" id="PF12884"/>
    </source>
</evidence>
<dbReference type="GO" id="GO:0051289">
    <property type="term" value="P:protein homotetramerization"/>
    <property type="evidence" value="ECO:0007669"/>
    <property type="project" value="InterPro"/>
</dbReference>
<feature type="region of interest" description="Disordered" evidence="10">
    <location>
        <begin position="337"/>
        <end position="371"/>
    </location>
</feature>
<organism evidence="12">
    <name type="scientific">Trichuris suis</name>
    <name type="common">pig whipworm</name>
    <dbReference type="NCBI Taxonomy" id="68888"/>
    <lineage>
        <taxon>Eukaryota</taxon>
        <taxon>Metazoa</taxon>
        <taxon>Ecdysozoa</taxon>
        <taxon>Nematoda</taxon>
        <taxon>Enoplea</taxon>
        <taxon>Dorylaimia</taxon>
        <taxon>Trichinellida</taxon>
        <taxon>Trichuridae</taxon>
        <taxon>Trichuris</taxon>
    </lineage>
</organism>
<evidence type="ECO:0000256" key="6">
    <source>
        <dbReference type="ARBA" id="ARBA00023015"/>
    </source>
</evidence>
<evidence type="ECO:0000256" key="2">
    <source>
        <dbReference type="ARBA" id="ARBA00004496"/>
    </source>
</evidence>
<dbReference type="Proteomes" id="UP000030758">
    <property type="component" value="Unassembled WGS sequence"/>
</dbReference>
<dbReference type="InterPro" id="IPR024783">
    <property type="entry name" value="TORC_N"/>
</dbReference>
<feature type="domain" description="Transducer of regulated CREB activity N-terminal" evidence="11">
    <location>
        <begin position="6"/>
        <end position="44"/>
    </location>
</feature>
<accession>A0A085MZV5</accession>
<evidence type="ECO:0000256" key="8">
    <source>
        <dbReference type="ARBA" id="ARBA00023163"/>
    </source>
</evidence>
<dbReference type="PANTHER" id="PTHR13589:SF15">
    <property type="entry name" value="CREB-REGULATED TRANSCRIPTION COACTIVATOR, ISOFORM B"/>
    <property type="match status" value="1"/>
</dbReference>
<evidence type="ECO:0000256" key="1">
    <source>
        <dbReference type="ARBA" id="ARBA00004123"/>
    </source>
</evidence>
<evidence type="ECO:0000313" key="12">
    <source>
        <dbReference type="EMBL" id="KFD62751.1"/>
    </source>
</evidence>
<dbReference type="AlphaFoldDB" id="A0A085MZV5"/>
<keyword evidence="5" id="KW-0597">Phosphoprotein</keyword>
<reference evidence="12" key="1">
    <citation type="journal article" date="2014" name="Nat. Genet.">
        <title>Genome and transcriptome of the porcine whipworm Trichuris suis.</title>
        <authorList>
            <person name="Jex A.R."/>
            <person name="Nejsum P."/>
            <person name="Schwarz E.M."/>
            <person name="Hu L."/>
            <person name="Young N.D."/>
            <person name="Hall R.S."/>
            <person name="Korhonen P.K."/>
            <person name="Liao S."/>
            <person name="Thamsborg S."/>
            <person name="Xia J."/>
            <person name="Xu P."/>
            <person name="Wang S."/>
            <person name="Scheerlinck J.P."/>
            <person name="Hofmann A."/>
            <person name="Sternberg P.W."/>
            <person name="Wang J."/>
            <person name="Gasser R.B."/>
        </authorList>
    </citation>
    <scope>NUCLEOTIDE SEQUENCE [LARGE SCALE GENOMIC DNA]</scope>
    <source>
        <strain evidence="12">DCEP-RM93F</strain>
    </source>
</reference>
<proteinExistence type="inferred from homology"/>
<dbReference type="GO" id="GO:0045944">
    <property type="term" value="P:positive regulation of transcription by RNA polymerase II"/>
    <property type="evidence" value="ECO:0007669"/>
    <property type="project" value="TreeGrafter"/>
</dbReference>
<gene>
    <name evidence="12" type="ORF">M514_05153</name>
</gene>
<feature type="compositionally biased region" description="Low complexity" evidence="10">
    <location>
        <begin position="274"/>
        <end position="286"/>
    </location>
</feature>
<evidence type="ECO:0000256" key="9">
    <source>
        <dbReference type="ARBA" id="ARBA00023242"/>
    </source>
</evidence>
<comment type="subcellular location">
    <subcellularLocation>
        <location evidence="2">Cytoplasm</location>
    </subcellularLocation>
    <subcellularLocation>
        <location evidence="1">Nucleus</location>
    </subcellularLocation>
</comment>
<evidence type="ECO:0000256" key="10">
    <source>
        <dbReference type="SAM" id="MobiDB-lite"/>
    </source>
</evidence>
<dbReference type="InterPro" id="IPR024786">
    <property type="entry name" value="TORC"/>
</dbReference>
<feature type="compositionally biased region" description="Polar residues" evidence="10">
    <location>
        <begin position="349"/>
        <end position="361"/>
    </location>
</feature>
<dbReference type="EMBL" id="KL367588">
    <property type="protein sequence ID" value="KFD62751.1"/>
    <property type="molecule type" value="Genomic_DNA"/>
</dbReference>
<keyword evidence="9" id="KW-0539">Nucleus</keyword>
<evidence type="ECO:0000256" key="5">
    <source>
        <dbReference type="ARBA" id="ARBA00022553"/>
    </source>
</evidence>